<sequence>MRGADALRLRPGARPGRVDEATALPFAEFVRLLLEWITWWNTEHSSQALEGRRPLEAWRADSTRPPSRT</sequence>
<reference evidence="2" key="1">
    <citation type="submission" date="2022-10" db="EMBL/GenBank/DDBJ databases">
        <title>The complete genomes of actinobacterial strains from the NBC collection.</title>
        <authorList>
            <person name="Joergensen T.S."/>
            <person name="Alvarez Arevalo M."/>
            <person name="Sterndorff E.B."/>
            <person name="Faurdal D."/>
            <person name="Vuksanovic O."/>
            <person name="Mourched A.-S."/>
            <person name="Charusanti P."/>
            <person name="Shaw S."/>
            <person name="Blin K."/>
            <person name="Weber T."/>
        </authorList>
    </citation>
    <scope>NUCLEOTIDE SEQUENCE</scope>
    <source>
        <strain evidence="2">NBC 00180</strain>
    </source>
</reference>
<dbReference type="EMBL" id="CP108140">
    <property type="protein sequence ID" value="WTP91662.1"/>
    <property type="molecule type" value="Genomic_DNA"/>
</dbReference>
<evidence type="ECO:0000256" key="1">
    <source>
        <dbReference type="SAM" id="MobiDB-lite"/>
    </source>
</evidence>
<evidence type="ECO:0000313" key="2">
    <source>
        <dbReference type="EMBL" id="WTP91662.1"/>
    </source>
</evidence>
<accession>A0AAU1ICQ8</accession>
<dbReference type="AlphaFoldDB" id="A0AAU1ICQ8"/>
<gene>
    <name evidence="2" type="ORF">OG477_43470</name>
</gene>
<feature type="compositionally biased region" description="Basic and acidic residues" evidence="1">
    <location>
        <begin position="50"/>
        <end position="62"/>
    </location>
</feature>
<feature type="region of interest" description="Disordered" evidence="1">
    <location>
        <begin position="47"/>
        <end position="69"/>
    </location>
</feature>
<protein>
    <submittedName>
        <fullName evidence="2">Uncharacterized protein</fullName>
    </submittedName>
</protein>
<organism evidence="2">
    <name type="scientific">Streptomyces sp. NBC_00180</name>
    <dbReference type="NCBI Taxonomy" id="2903632"/>
    <lineage>
        <taxon>Bacteria</taxon>
        <taxon>Bacillati</taxon>
        <taxon>Actinomycetota</taxon>
        <taxon>Actinomycetes</taxon>
        <taxon>Kitasatosporales</taxon>
        <taxon>Streptomycetaceae</taxon>
        <taxon>Streptomyces</taxon>
    </lineage>
</organism>
<proteinExistence type="predicted"/>
<name>A0AAU1ICQ8_9ACTN</name>